<feature type="region of interest" description="Disordered" evidence="1">
    <location>
        <begin position="67"/>
        <end position="106"/>
    </location>
</feature>
<reference evidence="2 3" key="1">
    <citation type="journal article" date="2015" name="Genome Biol. Evol.">
        <title>Phylogenomic analyses indicate that early fungi evolved digesting cell walls of algal ancestors of land plants.</title>
        <authorList>
            <person name="Chang Y."/>
            <person name="Wang S."/>
            <person name="Sekimoto S."/>
            <person name="Aerts A.L."/>
            <person name="Choi C."/>
            <person name="Clum A."/>
            <person name="LaButti K.M."/>
            <person name="Lindquist E.A."/>
            <person name="Yee Ngan C."/>
            <person name="Ohm R.A."/>
            <person name="Salamov A.A."/>
            <person name="Grigoriev I.V."/>
            <person name="Spatafora J.W."/>
            <person name="Berbee M.L."/>
        </authorList>
    </citation>
    <scope>NUCLEOTIDE SEQUENCE [LARGE SCALE GENOMIC DNA]</scope>
    <source>
        <strain evidence="2 3">JEL478</strain>
    </source>
</reference>
<dbReference type="AlphaFoldDB" id="A0A139A5D2"/>
<dbReference type="Proteomes" id="UP000070544">
    <property type="component" value="Unassembled WGS sequence"/>
</dbReference>
<evidence type="ECO:0000313" key="2">
    <source>
        <dbReference type="EMBL" id="KXS11675.1"/>
    </source>
</evidence>
<protein>
    <submittedName>
        <fullName evidence="2">Uncharacterized protein</fullName>
    </submittedName>
</protein>
<gene>
    <name evidence="2" type="ORF">M427DRAFT_138109</name>
</gene>
<sequence length="152" mass="16568">MVDVLQRAICLHLGLSAAITIYRPPRQKTNACSCAERSSFVSPDCDTSHCVVPVSVSFPLLSGNRLQGEKQGGKLQGNRRQKSVGGTPRSKRDEELSSNRECRRTSMVPTGACSGFDQRKELLDLLGVNWIRAKSVGGPPRCKRERAIGASK</sequence>
<accession>A0A139A5D2</accession>
<evidence type="ECO:0000256" key="1">
    <source>
        <dbReference type="SAM" id="MobiDB-lite"/>
    </source>
</evidence>
<keyword evidence="3" id="KW-1185">Reference proteome</keyword>
<evidence type="ECO:0000313" key="3">
    <source>
        <dbReference type="Proteomes" id="UP000070544"/>
    </source>
</evidence>
<name>A0A139A5D2_GONPJ</name>
<organism evidence="2 3">
    <name type="scientific">Gonapodya prolifera (strain JEL478)</name>
    <name type="common">Monoblepharis prolifera</name>
    <dbReference type="NCBI Taxonomy" id="1344416"/>
    <lineage>
        <taxon>Eukaryota</taxon>
        <taxon>Fungi</taxon>
        <taxon>Fungi incertae sedis</taxon>
        <taxon>Chytridiomycota</taxon>
        <taxon>Chytridiomycota incertae sedis</taxon>
        <taxon>Monoblepharidomycetes</taxon>
        <taxon>Monoblepharidales</taxon>
        <taxon>Gonapodyaceae</taxon>
        <taxon>Gonapodya</taxon>
    </lineage>
</organism>
<feature type="compositionally biased region" description="Basic and acidic residues" evidence="1">
    <location>
        <begin position="90"/>
        <end position="104"/>
    </location>
</feature>
<proteinExistence type="predicted"/>
<dbReference type="EMBL" id="KQ965799">
    <property type="protein sequence ID" value="KXS11675.1"/>
    <property type="molecule type" value="Genomic_DNA"/>
</dbReference>